<reference evidence="9" key="2">
    <citation type="submission" date="2017-10" db="EMBL/GenBank/DDBJ databases">
        <title>Ladona fulva Genome sequencing and assembly.</title>
        <authorList>
            <person name="Murali S."/>
            <person name="Richards S."/>
            <person name="Bandaranaike D."/>
            <person name="Bellair M."/>
            <person name="Blankenburg K."/>
            <person name="Chao H."/>
            <person name="Dinh H."/>
            <person name="Doddapaneni H."/>
            <person name="Dugan-Rocha S."/>
            <person name="Elkadiri S."/>
            <person name="Gnanaolivu R."/>
            <person name="Hernandez B."/>
            <person name="Skinner E."/>
            <person name="Javaid M."/>
            <person name="Lee S."/>
            <person name="Li M."/>
            <person name="Ming W."/>
            <person name="Munidasa M."/>
            <person name="Muniz J."/>
            <person name="Nguyen L."/>
            <person name="Hughes D."/>
            <person name="Osuji N."/>
            <person name="Pu L.-L."/>
            <person name="Puazo M."/>
            <person name="Qu C."/>
            <person name="Quiroz J."/>
            <person name="Raj R."/>
            <person name="Weissenberger G."/>
            <person name="Xin Y."/>
            <person name="Zou X."/>
            <person name="Han Y."/>
            <person name="Worley K."/>
            <person name="Muzny D."/>
            <person name="Gibbs R."/>
        </authorList>
    </citation>
    <scope>NUCLEOTIDE SEQUENCE</scope>
    <source>
        <strain evidence="9">Sampled in the wild</strain>
    </source>
</reference>
<evidence type="ECO:0000256" key="1">
    <source>
        <dbReference type="ARBA" id="ARBA00009697"/>
    </source>
</evidence>
<dbReference type="FunFam" id="1.10.10.10:FF:000416">
    <property type="entry name" value="Vacuolar protein-sorting-associated protein 36"/>
    <property type="match status" value="1"/>
</dbReference>
<dbReference type="InterPro" id="IPR037855">
    <property type="entry name" value="Vps36"/>
</dbReference>
<evidence type="ECO:0000256" key="6">
    <source>
        <dbReference type="ARBA" id="ARBA00030114"/>
    </source>
</evidence>
<comment type="subunit">
    <text evidence="7">Component of the endosomal sorting complex required for transport II (ESCRT-II).</text>
</comment>
<dbReference type="PROSITE" id="PS51495">
    <property type="entry name" value="GLUE"/>
    <property type="match status" value="1"/>
</dbReference>
<dbReference type="GO" id="GO:0043328">
    <property type="term" value="P:protein transport to vacuole involved in ubiquitin-dependent protein catabolic process via the multivesicular body sorting pathway"/>
    <property type="evidence" value="ECO:0007669"/>
    <property type="project" value="UniProtKB-UniRule"/>
</dbReference>
<evidence type="ECO:0000256" key="3">
    <source>
        <dbReference type="ARBA" id="ARBA00022448"/>
    </source>
</evidence>
<dbReference type="GO" id="GO:0032266">
    <property type="term" value="F:phosphatidylinositol-3-phosphate binding"/>
    <property type="evidence" value="ECO:0007669"/>
    <property type="project" value="UniProtKB-UniRule"/>
</dbReference>
<dbReference type="Pfam" id="PF04157">
    <property type="entry name" value="EAP30"/>
    <property type="match status" value="1"/>
</dbReference>
<gene>
    <name evidence="9" type="ORF">J437_LFUL012732</name>
</gene>
<keyword evidence="10" id="KW-1185">Reference proteome</keyword>
<comment type="caution">
    <text evidence="9">The sequence shown here is derived from an EMBL/GenBank/DDBJ whole genome shotgun (WGS) entry which is preliminary data.</text>
</comment>
<sequence>MDRFEYGEVVINDEESVILRESGAKIYDGDNKTAFEGGLLELTTHRLIWSKSSDCSLILHLMYVVYVEEERTGFAFSKSIKFILHLTEPLPGKPPGPVTKSAFNHVKIAFKDKSDLTFLHNLREVLQLKKWLVNITPNNEIAPKAAPIKIRTGIVGIERQIHEKHKETDENISKAFQDLNKLMVMAKDMVNLSKTISQKIRDKQGDITEDETVRFKSYLLSLGVDDPVTRNSFKNDSQFHEELAKQIADVLENPIKEVGGMMSLADVYCRVNRARGLELLSPEDLLNACNLLAKLNLPLFLREFESGVKVLQLCSHSDEKIIKVTVSQLKEKNSCTAEELAQDIGIPVLLAKERLLAAEKSGQACRDDTIEGLRFYPNLFLEVDR</sequence>
<dbReference type="PANTHER" id="PTHR13128">
    <property type="entry name" value="VACUOLAR PROTEIN-SORTING-ASSOCIATED PROTEIN 36"/>
    <property type="match status" value="1"/>
</dbReference>
<dbReference type="InterPro" id="IPR011993">
    <property type="entry name" value="PH-like_dom_sf"/>
</dbReference>
<dbReference type="SUPFAM" id="SSF46785">
    <property type="entry name" value="Winged helix' DNA-binding domain"/>
    <property type="match status" value="2"/>
</dbReference>
<protein>
    <recommendedName>
        <fullName evidence="2 7">Vacuolar protein-sorting-associated protein 36</fullName>
    </recommendedName>
    <alternativeName>
        <fullName evidence="6 7">ESCRT-II complex subunit VPS36</fullName>
    </alternativeName>
</protein>
<keyword evidence="4 7" id="KW-0963">Cytoplasm</keyword>
<dbReference type="GO" id="GO:0043130">
    <property type="term" value="F:ubiquitin binding"/>
    <property type="evidence" value="ECO:0007669"/>
    <property type="project" value="UniProtKB-UniRule"/>
</dbReference>
<dbReference type="Gene3D" id="6.10.140.260">
    <property type="match status" value="1"/>
</dbReference>
<dbReference type="EMBL" id="KZ309283">
    <property type="protein sequence ID" value="KAG8238121.1"/>
    <property type="molecule type" value="Genomic_DNA"/>
</dbReference>
<name>A0A8K0KQP6_LADFU</name>
<organism evidence="9 10">
    <name type="scientific">Ladona fulva</name>
    <name type="common">Scarce chaser dragonfly</name>
    <name type="synonym">Libellula fulva</name>
    <dbReference type="NCBI Taxonomy" id="123851"/>
    <lineage>
        <taxon>Eukaryota</taxon>
        <taxon>Metazoa</taxon>
        <taxon>Ecdysozoa</taxon>
        <taxon>Arthropoda</taxon>
        <taxon>Hexapoda</taxon>
        <taxon>Insecta</taxon>
        <taxon>Pterygota</taxon>
        <taxon>Palaeoptera</taxon>
        <taxon>Odonata</taxon>
        <taxon>Epiprocta</taxon>
        <taxon>Anisoptera</taxon>
        <taxon>Libelluloidea</taxon>
        <taxon>Libellulidae</taxon>
        <taxon>Ladona</taxon>
    </lineage>
</organism>
<dbReference type="InterPro" id="IPR021648">
    <property type="entry name" value="GLUE_dom"/>
</dbReference>
<dbReference type="PANTHER" id="PTHR13128:SF12">
    <property type="entry name" value="VACUOLAR PROTEIN-SORTING-ASSOCIATED PROTEIN 36"/>
    <property type="match status" value="1"/>
</dbReference>
<dbReference type="InterPro" id="IPR036388">
    <property type="entry name" value="WH-like_DNA-bd_sf"/>
</dbReference>
<dbReference type="Gene3D" id="1.10.10.10">
    <property type="entry name" value="Winged helix-like DNA-binding domain superfamily/Winged helix DNA-binding domain"/>
    <property type="match status" value="2"/>
</dbReference>
<evidence type="ECO:0000256" key="2">
    <source>
        <dbReference type="ARBA" id="ARBA00017953"/>
    </source>
</evidence>
<dbReference type="InterPro" id="IPR040608">
    <property type="entry name" value="Snf8/Vps36"/>
</dbReference>
<dbReference type="AlphaFoldDB" id="A0A8K0KQP6"/>
<accession>A0A8K0KQP6</accession>
<dbReference type="GO" id="GO:0031902">
    <property type="term" value="C:late endosome membrane"/>
    <property type="evidence" value="ECO:0007669"/>
    <property type="project" value="UniProtKB-UniRule"/>
</dbReference>
<comment type="subcellular location">
    <subcellularLocation>
        <location evidence="7">Cytoplasm</location>
    </subcellularLocation>
    <subcellularLocation>
        <location evidence="7">Endosome</location>
    </subcellularLocation>
</comment>
<comment type="similarity">
    <text evidence="1 7">Belongs to the VPS36 family.</text>
</comment>
<dbReference type="InterPro" id="IPR036390">
    <property type="entry name" value="WH_DNA-bd_sf"/>
</dbReference>
<keyword evidence="7" id="KW-0967">Endosome</keyword>
<dbReference type="Proteomes" id="UP000792457">
    <property type="component" value="Unassembled WGS sequence"/>
</dbReference>
<dbReference type="Gene3D" id="2.30.29.30">
    <property type="entry name" value="Pleckstrin-homology domain (PH domain)/Phosphotyrosine-binding domain (PTB)"/>
    <property type="match status" value="1"/>
</dbReference>
<keyword evidence="3 7" id="KW-0813">Transport</keyword>
<evidence type="ECO:0000313" key="10">
    <source>
        <dbReference type="Proteomes" id="UP000792457"/>
    </source>
</evidence>
<evidence type="ECO:0000313" key="9">
    <source>
        <dbReference type="EMBL" id="KAG8238121.1"/>
    </source>
</evidence>
<dbReference type="GO" id="GO:0000814">
    <property type="term" value="C:ESCRT II complex"/>
    <property type="evidence" value="ECO:0007669"/>
    <property type="project" value="UniProtKB-UniRule"/>
</dbReference>
<comment type="function">
    <text evidence="7">Component of the ESCRT-II complex (endosomal sorting complex required for transport II), which is required for multivesicular body (MVB) formation and sorting of endosomal cargo proteins into MVBs.</text>
</comment>
<dbReference type="OrthoDB" id="271448at2759"/>
<dbReference type="FunFam" id="1.10.10.10:FF:000170">
    <property type="entry name" value="Vacuolar protein-sorting-associated protein 36"/>
    <property type="match status" value="1"/>
</dbReference>
<dbReference type="SUPFAM" id="SSF50729">
    <property type="entry name" value="PH domain-like"/>
    <property type="match status" value="1"/>
</dbReference>
<reference evidence="9" key="1">
    <citation type="submission" date="2013-04" db="EMBL/GenBank/DDBJ databases">
        <authorList>
            <person name="Qu J."/>
            <person name="Murali S.C."/>
            <person name="Bandaranaike D."/>
            <person name="Bellair M."/>
            <person name="Blankenburg K."/>
            <person name="Chao H."/>
            <person name="Dinh H."/>
            <person name="Doddapaneni H."/>
            <person name="Downs B."/>
            <person name="Dugan-Rocha S."/>
            <person name="Elkadiri S."/>
            <person name="Gnanaolivu R.D."/>
            <person name="Hernandez B."/>
            <person name="Javaid M."/>
            <person name="Jayaseelan J.C."/>
            <person name="Lee S."/>
            <person name="Li M."/>
            <person name="Ming W."/>
            <person name="Munidasa M."/>
            <person name="Muniz J."/>
            <person name="Nguyen L."/>
            <person name="Ongeri F."/>
            <person name="Osuji N."/>
            <person name="Pu L.-L."/>
            <person name="Puazo M."/>
            <person name="Qu C."/>
            <person name="Quiroz J."/>
            <person name="Raj R."/>
            <person name="Weissenberger G."/>
            <person name="Xin Y."/>
            <person name="Zou X."/>
            <person name="Han Y."/>
            <person name="Richards S."/>
            <person name="Worley K."/>
            <person name="Muzny D."/>
            <person name="Gibbs R."/>
        </authorList>
    </citation>
    <scope>NUCLEOTIDE SEQUENCE</scope>
    <source>
        <strain evidence="9">Sampled in the wild</strain>
    </source>
</reference>
<evidence type="ECO:0000259" key="8">
    <source>
        <dbReference type="PROSITE" id="PS51495"/>
    </source>
</evidence>
<evidence type="ECO:0000256" key="7">
    <source>
        <dbReference type="RuleBase" id="RU367095"/>
    </source>
</evidence>
<keyword evidence="5 7" id="KW-0653">Protein transport</keyword>
<proteinExistence type="inferred from homology"/>
<dbReference type="Pfam" id="PF11605">
    <property type="entry name" value="Vps36_ESCRT-II"/>
    <property type="match status" value="1"/>
</dbReference>
<evidence type="ECO:0000256" key="5">
    <source>
        <dbReference type="ARBA" id="ARBA00022927"/>
    </source>
</evidence>
<feature type="domain" description="GLUE N-terminal" evidence="8">
    <location>
        <begin position="1"/>
        <end position="138"/>
    </location>
</feature>
<evidence type="ECO:0000256" key="4">
    <source>
        <dbReference type="ARBA" id="ARBA00022490"/>
    </source>
</evidence>